<dbReference type="AlphaFoldDB" id="A0AAD4KRE2"/>
<feature type="domain" description="NmrA-like" evidence="3">
    <location>
        <begin position="2"/>
        <end position="280"/>
    </location>
</feature>
<evidence type="ECO:0000313" key="4">
    <source>
        <dbReference type="EMBL" id="KAH8698750.1"/>
    </source>
</evidence>
<dbReference type="RefSeq" id="XP_046073214.1">
    <property type="nucleotide sequence ID" value="XM_046213954.1"/>
</dbReference>
<dbReference type="Proteomes" id="UP001201262">
    <property type="component" value="Unassembled WGS sequence"/>
</dbReference>
<dbReference type="InterPro" id="IPR036291">
    <property type="entry name" value="NAD(P)-bd_dom_sf"/>
</dbReference>
<dbReference type="Gene3D" id="3.90.25.10">
    <property type="entry name" value="UDP-galactose 4-epimerase, domain 1"/>
    <property type="match status" value="1"/>
</dbReference>
<dbReference type="PANTHER" id="PTHR42748">
    <property type="entry name" value="NITROGEN METABOLITE REPRESSION PROTEIN NMRA FAMILY MEMBER"/>
    <property type="match status" value="1"/>
</dbReference>
<sequence>MSKALLITGATGRQGGSLINALLSRHADFEILAVTRYTSSAGAQKLLKKSNKILLVEGNLDQPETIFNNAREVTSRPIWGVYSVQALVPGASSQDAAEERQGKALIDVALKNNVRFFVYSSVDRGGDASSYDNPTPIPHFISKYNIEHHLVEATKGTEMAWTILRPVAFFDNFTPDFTGKVFTTSWKVAVKGKKLQMVATSDIGVFGALAFLNPNEYQGKSISLAGDELTLDEMAKIFKQQMGYDVPMTFGFVARILLWFMKDLGLMFKWFHDVGYGADIGKLKKMHPELKDFATWLKSESRFSS</sequence>
<proteinExistence type="inferred from homology"/>
<reference evidence="4" key="1">
    <citation type="submission" date="2021-12" db="EMBL/GenBank/DDBJ databases">
        <title>Convergent genome expansion in fungi linked to evolution of root-endophyte symbiosis.</title>
        <authorList>
            <consortium name="DOE Joint Genome Institute"/>
            <person name="Ke Y.-H."/>
            <person name="Bonito G."/>
            <person name="Liao H.-L."/>
            <person name="Looney B."/>
            <person name="Rojas-Flechas A."/>
            <person name="Nash J."/>
            <person name="Hameed K."/>
            <person name="Schadt C."/>
            <person name="Martin F."/>
            <person name="Crous P.W."/>
            <person name="Miettinen O."/>
            <person name="Magnuson J.K."/>
            <person name="Labbe J."/>
            <person name="Jacobson D."/>
            <person name="Doktycz M.J."/>
            <person name="Veneault-Fourrey C."/>
            <person name="Kuo A."/>
            <person name="Mondo S."/>
            <person name="Calhoun S."/>
            <person name="Riley R."/>
            <person name="Ohm R."/>
            <person name="LaButti K."/>
            <person name="Andreopoulos B."/>
            <person name="Pangilinan J."/>
            <person name="Nolan M."/>
            <person name="Tritt A."/>
            <person name="Clum A."/>
            <person name="Lipzen A."/>
            <person name="Daum C."/>
            <person name="Barry K."/>
            <person name="Grigoriev I.V."/>
            <person name="Vilgalys R."/>
        </authorList>
    </citation>
    <scope>NUCLEOTIDE SEQUENCE</scope>
    <source>
        <strain evidence="4">PMI_201</strain>
    </source>
</reference>
<dbReference type="Gene3D" id="3.40.50.720">
    <property type="entry name" value="NAD(P)-binding Rossmann-like Domain"/>
    <property type="match status" value="1"/>
</dbReference>
<dbReference type="GeneID" id="70244241"/>
<accession>A0AAD4KRE2</accession>
<gene>
    <name evidence="4" type="ORF">BGW36DRAFT_358270</name>
</gene>
<organism evidence="4 5">
    <name type="scientific">Talaromyces proteolyticus</name>
    <dbReference type="NCBI Taxonomy" id="1131652"/>
    <lineage>
        <taxon>Eukaryota</taxon>
        <taxon>Fungi</taxon>
        <taxon>Dikarya</taxon>
        <taxon>Ascomycota</taxon>
        <taxon>Pezizomycotina</taxon>
        <taxon>Eurotiomycetes</taxon>
        <taxon>Eurotiomycetidae</taxon>
        <taxon>Eurotiales</taxon>
        <taxon>Trichocomaceae</taxon>
        <taxon>Talaromyces</taxon>
        <taxon>Talaromyces sect. Bacilispori</taxon>
    </lineage>
</organism>
<evidence type="ECO:0000256" key="1">
    <source>
        <dbReference type="ARBA" id="ARBA00006328"/>
    </source>
</evidence>
<evidence type="ECO:0000313" key="5">
    <source>
        <dbReference type="Proteomes" id="UP001201262"/>
    </source>
</evidence>
<comment type="caution">
    <text evidence="4">The sequence shown here is derived from an EMBL/GenBank/DDBJ whole genome shotgun (WGS) entry which is preliminary data.</text>
</comment>
<dbReference type="EMBL" id="JAJTJA010000005">
    <property type="protein sequence ID" value="KAH8698750.1"/>
    <property type="molecule type" value="Genomic_DNA"/>
</dbReference>
<name>A0AAD4KRE2_9EURO</name>
<dbReference type="InterPro" id="IPR051164">
    <property type="entry name" value="NmrA-like_oxidored"/>
</dbReference>
<evidence type="ECO:0000256" key="2">
    <source>
        <dbReference type="ARBA" id="ARBA00022857"/>
    </source>
</evidence>
<comment type="similarity">
    <text evidence="1">Belongs to the NmrA-type oxidoreductase family.</text>
</comment>
<dbReference type="Pfam" id="PF05368">
    <property type="entry name" value="NmrA"/>
    <property type="match status" value="1"/>
</dbReference>
<dbReference type="SUPFAM" id="SSF51735">
    <property type="entry name" value="NAD(P)-binding Rossmann-fold domains"/>
    <property type="match status" value="1"/>
</dbReference>
<dbReference type="GO" id="GO:0005634">
    <property type="term" value="C:nucleus"/>
    <property type="evidence" value="ECO:0007669"/>
    <property type="project" value="TreeGrafter"/>
</dbReference>
<dbReference type="PANTHER" id="PTHR42748:SF7">
    <property type="entry name" value="NMRA LIKE REDOX SENSOR 1-RELATED"/>
    <property type="match status" value="1"/>
</dbReference>
<keyword evidence="5" id="KW-1185">Reference proteome</keyword>
<keyword evidence="2" id="KW-0521">NADP</keyword>
<dbReference type="InterPro" id="IPR008030">
    <property type="entry name" value="NmrA-like"/>
</dbReference>
<protein>
    <submittedName>
        <fullName evidence="4">Nucleoside-diphosphate-sugar epimerase family protein</fullName>
    </submittedName>
</protein>
<evidence type="ECO:0000259" key="3">
    <source>
        <dbReference type="Pfam" id="PF05368"/>
    </source>
</evidence>